<feature type="region of interest" description="Disordered" evidence="1">
    <location>
        <begin position="1"/>
        <end position="26"/>
    </location>
</feature>
<dbReference type="InterPro" id="IPR000719">
    <property type="entry name" value="Prot_kinase_dom"/>
</dbReference>
<dbReference type="EMBL" id="JANIEX010000493">
    <property type="protein sequence ID" value="KAJ3566372.1"/>
    <property type="molecule type" value="Genomic_DNA"/>
</dbReference>
<gene>
    <name evidence="3" type="ORF">NP233_g7052</name>
</gene>
<dbReference type="InterPro" id="IPR016024">
    <property type="entry name" value="ARM-type_fold"/>
</dbReference>
<evidence type="ECO:0000313" key="3">
    <source>
        <dbReference type="EMBL" id="KAJ3566372.1"/>
    </source>
</evidence>
<dbReference type="PROSITE" id="PS50011">
    <property type="entry name" value="PROTEIN_KINASE_DOM"/>
    <property type="match status" value="2"/>
</dbReference>
<feature type="compositionally biased region" description="Acidic residues" evidence="1">
    <location>
        <begin position="1749"/>
        <end position="1762"/>
    </location>
</feature>
<keyword evidence="4" id="KW-1185">Reference proteome</keyword>
<dbReference type="SUPFAM" id="SSF56112">
    <property type="entry name" value="Protein kinase-like (PK-like)"/>
    <property type="match status" value="3"/>
</dbReference>
<sequence>MPGPGAKRKKKTKSPSLAKSLDANASSSLVPVVPEFSALSMTLTDSDVRDVDGAAADDWTGAIKKICDFCHLPDLNTKKGLKRVYVGFNTYYERLEAIYARYGEYPRIRTGIVGIYAKMCNDHLLMHMLFERGILRKVIPLLQQPDCQRIALQALQIVTRHGGGEARLEICKYAEELTRILESDPSDTITELVVSVLSHSLGVAFESKVEHRQVLPAHPDVLKTFDALRIVKATVEAALKPSASESIAHHAIELLCSAAMHGAHAFRAYPDATKIIVAGLSGKDWERRCGSFQALIRLHDRQADDGNEFMDPYRYMMAARNFPPHITKLLMTYGFARCDSVLTAMCHKDFENAMYKVMEDKDYHAFGRIISRNILRTEFSIANGAVGFQDANGKWVVSPNISFASWTDAFPASAKALRATQNPQDMDMADIIEIKLSITQQSYRQAVTIAMKALERNPNQGYWYYAFAMEGNPVKGLKAAKQGLMCSQLSPFIKYQLLYRAVDHAATLGLEILGQMPEVGDNKWYEGIALLHSALEDAKTYISEAPPDNRNMKNVLYWYILLMITIKDLDPDLHEIEDAIKKLEITDEIMRLVGCPPPQTRMRLVQQTVIKHYKESVEKFGYLIEKAGTECSHELTDPTSEQNEDKLAAWLDKLDLEDRTLKSEDVYRVGEESKAGGLGVKLATIDGESLSLYRCGWCGNPSASLRKCSRHIFVLMTCHSSRLKIEIPRSLKNKVWGIIISQEMKEEGTSAKGPHVPTESEVFATLHHLVSKIDADSRAEELVEKARSLDAEDTQLLVDCLSLAVDKEAAPFKTRPYVWRSLVKIASAAKIFAQNHTLGTEDLLPERDSGLAGVYRISGNTSKHVQIQRRANRNKPDELYSSSLVNWVHLSHPNILPLYAAFLDGQDYPCLVSPCTTNQNIYEYIEANPNSVRIPLMSDVVSGLSYMHQFDIVHGELNHESVIISNEGRALIIDLDASDLPPIRYSAPELLLDEDAQPSRATDIEHPVFTFFNEILSGNVPYCQISRENRVSGAIVGGIKPIRPGQGNVNGNEISDSFWQIMLMCWEVEPEARPVCSTVQQVFLASDPQDRSPRDRRPKGHPNIRSESTRGSAIDLDQMKARLIDVLGSDYSPSLRVPEHLRKSLFSLIPDPTKLKATTAALKKLDPNDTQLFVDFMDLVYEDTTDLEGRLTMATLLSNITTSTYIIPRRYKLNAIQYGPTPPLEGPWVKTYRWRGTNARVNVVKTTQLMKAIITLLPAWFHSVHPNSIPFLGVFFEDAVGSPRLCVVTSFSDYAFLEDYASSIPQKDRIPLESILISEDGRAILAAFGSSFLFTKAVSSSTRSIRFSTLVDDETYAQEAIWKLGCLCYAVLSRQEPYYQYTEDDRIRAAISRGELPRRPSHADNDTDEIGDQAWDLIMQCCRRSPGDRPGFREIKKLITTWGIEDSRPPAQTFQDSTFQEMRSRLNVELLKSPLSKLLANHIKSIAGAVEMFPPGDIETLVDFLDLTLKDYLTLSNEQNRTLALLSRITSSTHVFPRRYKLKAIQYHSKPIAEGGYGTVHRGTDLDVCVKVMTQVDSKALTSWIRELVLWAHVSHPNILPFCGVLVENQTGTQRICLKSRLPLALDVAKGLHHLHELGIFHGDLKGENVLISNEGRCLITDFGTTQISTATATTSASLIPSTLRFAAPEVMLSSGGLTKERDIWSFGCLCFQIFSRLPPYYQYTQAVQVSAALARKEVPKRRSASDFSESDNEWDDDDDDDWDEIDDQTWSLIMRCCAPEPEDRPTIPVIEELIGDMKVWDDRPAPKTGLGDEITKLQPKPEIDMARAGTLLDRLQKTLNPSEDGEGENFFSAFNSLLIW</sequence>
<feature type="region of interest" description="Disordered" evidence="1">
    <location>
        <begin position="1741"/>
        <end position="1762"/>
    </location>
</feature>
<dbReference type="SUPFAM" id="SSF48371">
    <property type="entry name" value="ARM repeat"/>
    <property type="match status" value="1"/>
</dbReference>
<dbReference type="InterPro" id="IPR008271">
    <property type="entry name" value="Ser/Thr_kinase_AS"/>
</dbReference>
<feature type="compositionally biased region" description="Basic residues" evidence="1">
    <location>
        <begin position="1"/>
        <end position="13"/>
    </location>
</feature>
<evidence type="ECO:0000259" key="2">
    <source>
        <dbReference type="PROSITE" id="PS50011"/>
    </source>
</evidence>
<accession>A0AAD5VVF9</accession>
<dbReference type="InterPro" id="IPR051681">
    <property type="entry name" value="Ser/Thr_Kinases-Pseudokinases"/>
</dbReference>
<dbReference type="GO" id="GO:0005524">
    <property type="term" value="F:ATP binding"/>
    <property type="evidence" value="ECO:0007669"/>
    <property type="project" value="InterPro"/>
</dbReference>
<dbReference type="PANTHER" id="PTHR44329">
    <property type="entry name" value="SERINE/THREONINE-PROTEIN KINASE TNNI3K-RELATED"/>
    <property type="match status" value="1"/>
</dbReference>
<dbReference type="PANTHER" id="PTHR44329:SF214">
    <property type="entry name" value="PROTEIN KINASE DOMAIN-CONTAINING PROTEIN"/>
    <property type="match status" value="1"/>
</dbReference>
<dbReference type="PROSITE" id="PS00108">
    <property type="entry name" value="PROTEIN_KINASE_ST"/>
    <property type="match status" value="1"/>
</dbReference>
<proteinExistence type="predicted"/>
<dbReference type="SMART" id="SM00220">
    <property type="entry name" value="S_TKc"/>
    <property type="match status" value="1"/>
</dbReference>
<organism evidence="3 4">
    <name type="scientific">Leucocoprinus birnbaumii</name>
    <dbReference type="NCBI Taxonomy" id="56174"/>
    <lineage>
        <taxon>Eukaryota</taxon>
        <taxon>Fungi</taxon>
        <taxon>Dikarya</taxon>
        <taxon>Basidiomycota</taxon>
        <taxon>Agaricomycotina</taxon>
        <taxon>Agaricomycetes</taxon>
        <taxon>Agaricomycetidae</taxon>
        <taxon>Agaricales</taxon>
        <taxon>Agaricineae</taxon>
        <taxon>Agaricaceae</taxon>
        <taxon>Leucocoprinus</taxon>
    </lineage>
</organism>
<name>A0AAD5VVF9_9AGAR</name>
<dbReference type="Gene3D" id="1.10.510.10">
    <property type="entry name" value="Transferase(Phosphotransferase) domain 1"/>
    <property type="match status" value="3"/>
</dbReference>
<protein>
    <recommendedName>
        <fullName evidence="2">Protein kinase domain-containing protein</fullName>
    </recommendedName>
</protein>
<reference evidence="3" key="1">
    <citation type="submission" date="2022-07" db="EMBL/GenBank/DDBJ databases">
        <title>Genome Sequence of Leucocoprinus birnbaumii.</title>
        <authorList>
            <person name="Buettner E."/>
        </authorList>
    </citation>
    <scope>NUCLEOTIDE SEQUENCE</scope>
    <source>
        <strain evidence="3">VT141</strain>
    </source>
</reference>
<dbReference type="GO" id="GO:0004674">
    <property type="term" value="F:protein serine/threonine kinase activity"/>
    <property type="evidence" value="ECO:0007669"/>
    <property type="project" value="TreeGrafter"/>
</dbReference>
<dbReference type="Proteomes" id="UP001213000">
    <property type="component" value="Unassembled WGS sequence"/>
</dbReference>
<evidence type="ECO:0000313" key="4">
    <source>
        <dbReference type="Proteomes" id="UP001213000"/>
    </source>
</evidence>
<feature type="domain" description="Protein kinase" evidence="2">
    <location>
        <begin position="1546"/>
        <end position="1795"/>
    </location>
</feature>
<comment type="caution">
    <text evidence="3">The sequence shown here is derived from an EMBL/GenBank/DDBJ whole genome shotgun (WGS) entry which is preliminary data.</text>
</comment>
<feature type="domain" description="Protein kinase" evidence="2">
    <location>
        <begin position="841"/>
        <end position="1084"/>
    </location>
</feature>
<dbReference type="Gene3D" id="3.30.200.20">
    <property type="entry name" value="Phosphorylase Kinase, domain 1"/>
    <property type="match status" value="1"/>
</dbReference>
<feature type="region of interest" description="Disordered" evidence="1">
    <location>
        <begin position="1084"/>
        <end position="1111"/>
    </location>
</feature>
<dbReference type="InterPro" id="IPR011009">
    <property type="entry name" value="Kinase-like_dom_sf"/>
</dbReference>
<dbReference type="Pfam" id="PF00069">
    <property type="entry name" value="Pkinase"/>
    <property type="match status" value="2"/>
</dbReference>
<evidence type="ECO:0000256" key="1">
    <source>
        <dbReference type="SAM" id="MobiDB-lite"/>
    </source>
</evidence>